<name>A0A0F8Y5B5_9ZZZZ</name>
<feature type="domain" description="Methyltransferase" evidence="1">
    <location>
        <begin position="33"/>
        <end position="131"/>
    </location>
</feature>
<organism evidence="2">
    <name type="scientific">marine sediment metagenome</name>
    <dbReference type="NCBI Taxonomy" id="412755"/>
    <lineage>
        <taxon>unclassified sequences</taxon>
        <taxon>metagenomes</taxon>
        <taxon>ecological metagenomes</taxon>
    </lineage>
</organism>
<dbReference type="InterPro" id="IPR041698">
    <property type="entry name" value="Methyltransf_25"/>
</dbReference>
<gene>
    <name evidence="2" type="ORF">LCGC14_2861720</name>
</gene>
<dbReference type="SUPFAM" id="SSF53335">
    <property type="entry name" value="S-adenosyl-L-methionine-dependent methyltransferases"/>
    <property type="match status" value="1"/>
</dbReference>
<reference evidence="2" key="1">
    <citation type="journal article" date="2015" name="Nature">
        <title>Complex archaea that bridge the gap between prokaryotes and eukaryotes.</title>
        <authorList>
            <person name="Spang A."/>
            <person name="Saw J.H."/>
            <person name="Jorgensen S.L."/>
            <person name="Zaremba-Niedzwiedzka K."/>
            <person name="Martijn J."/>
            <person name="Lind A.E."/>
            <person name="van Eijk R."/>
            <person name="Schleper C."/>
            <person name="Guy L."/>
            <person name="Ettema T.J."/>
        </authorList>
    </citation>
    <scope>NUCLEOTIDE SEQUENCE</scope>
</reference>
<proteinExistence type="predicted"/>
<dbReference type="AlphaFoldDB" id="A0A0F8Y5B5"/>
<evidence type="ECO:0000259" key="1">
    <source>
        <dbReference type="Pfam" id="PF13649"/>
    </source>
</evidence>
<accession>A0A0F8Y5B5</accession>
<feature type="non-terminal residue" evidence="2">
    <location>
        <position position="1"/>
    </location>
</feature>
<dbReference type="Pfam" id="PF13649">
    <property type="entry name" value="Methyltransf_25"/>
    <property type="match status" value="1"/>
</dbReference>
<evidence type="ECO:0000313" key="2">
    <source>
        <dbReference type="EMBL" id="KKK76627.1"/>
    </source>
</evidence>
<dbReference type="CDD" id="cd02440">
    <property type="entry name" value="AdoMet_MTases"/>
    <property type="match status" value="1"/>
</dbReference>
<protein>
    <recommendedName>
        <fullName evidence="1">Methyltransferase domain-containing protein</fullName>
    </recommendedName>
</protein>
<comment type="caution">
    <text evidence="2">The sequence shown here is derived from an EMBL/GenBank/DDBJ whole genome shotgun (WGS) entry which is preliminary data.</text>
</comment>
<dbReference type="Gene3D" id="3.40.50.150">
    <property type="entry name" value="Vaccinia Virus protein VP39"/>
    <property type="match status" value="1"/>
</dbReference>
<dbReference type="EMBL" id="LAZR01055324">
    <property type="protein sequence ID" value="KKK76627.1"/>
    <property type="molecule type" value="Genomic_DNA"/>
</dbReference>
<dbReference type="InterPro" id="IPR029063">
    <property type="entry name" value="SAM-dependent_MTases_sf"/>
</dbReference>
<sequence length="221" mass="25857">KLGDDYVKRNFDKLYLRAKFWGEIKRKYKPKKILEIGCGDGRNLQFLMTEYFGKGLNGSVDSIGPYGIDVNKRSIKLAQDIRLGVAFNVIYGSATDIPFKDNFFDLVFTAGLLIHIPPKDIKKAMEEIIRVSNKYVLAIEYYANEERERPFLGKLGITWERPYKNMYVIDEGLKLLEEGFLTREDGFNDLHYQVFEKEEKCLLSFKPGWDQQGCRTKYYKR</sequence>